<sequence length="417" mass="46816">MQEISLSYAMGLPPKDAIAYFTAKGYAVTFDWKELWQQAHAQAFTVAGVARLDVLQDIRDGLTTALRDGKTERWFRETLEPVLRKKGWWGKRTDTAADGTTRTVRMGSPARLRLIYRQNMQFAYMAGRYKQALENADARPYWQYLSVVDFLTRPTHKVLHGRVFRYDDPFWSTHYPPNGWGCRCRKRALSASRLKAEGLTVERGAGRMVTQERELVDRRTGEVTRRTVTGYKVPQADEIAWTDPGFSYNPGAAGLANMLDEAARKLRTADPALAAAAVRHLTKGEAFAAWAAAPQGHFPVAVLAADDAARIGGTSALARLSPETWAKQRRHHPELTLADYARVQDVVEQGEVVQDGALRLVYVLDEPGGYVSVVKATRKGDELYLVSFWRLSRDNAQRARIVGQLRKTEKKQPGADH</sequence>
<dbReference type="KEGG" id="dvm:DvMF_0730"/>
<dbReference type="STRING" id="883.DvMF_0730"/>
<evidence type="ECO:0000259" key="1">
    <source>
        <dbReference type="Pfam" id="PF04233"/>
    </source>
</evidence>
<accession>B8DKY4</accession>
<dbReference type="OrthoDB" id="9813502at2"/>
<dbReference type="AlphaFoldDB" id="B8DKY4"/>
<evidence type="ECO:0000313" key="2">
    <source>
        <dbReference type="EMBL" id="ACL07687.1"/>
    </source>
</evidence>
<dbReference type="HOGENOM" id="CLU_044450_3_1_7"/>
<gene>
    <name evidence="2" type="ordered locus">DvMF_0730</name>
</gene>
<reference evidence="2" key="1">
    <citation type="submission" date="2008-10" db="EMBL/GenBank/DDBJ databases">
        <title>Complete sequence of Desulfovibrio vulgaris str. 'Miyazaki F'.</title>
        <authorList>
            <person name="Lucas S."/>
            <person name="Copeland A."/>
            <person name="Lapidus A."/>
            <person name="Glavina del Rio T."/>
            <person name="Dalin E."/>
            <person name="Tice H."/>
            <person name="Bruce D."/>
            <person name="Goodwin L."/>
            <person name="Pitluck S."/>
            <person name="Sims D."/>
            <person name="Brettin T."/>
            <person name="Detter J.C."/>
            <person name="Han C."/>
            <person name="Larimer F."/>
            <person name="Land M."/>
            <person name="Hauser L."/>
            <person name="Kyrpides N."/>
            <person name="Mikhailova N."/>
            <person name="Hazen T.C."/>
            <person name="Richardson P."/>
        </authorList>
    </citation>
    <scope>NUCLEOTIDE SEQUENCE</scope>
    <source>
        <strain evidence="2">Miyazaki F</strain>
    </source>
</reference>
<proteinExistence type="predicted"/>
<dbReference type="eggNOG" id="COG2369">
    <property type="taxonomic scope" value="Bacteria"/>
</dbReference>
<feature type="domain" description="Phage head morphogenesis" evidence="1">
    <location>
        <begin position="56"/>
        <end position="185"/>
    </location>
</feature>
<dbReference type="InterPro" id="IPR006528">
    <property type="entry name" value="Phage_head_morphogenesis_dom"/>
</dbReference>
<dbReference type="EMBL" id="CP001197">
    <property type="protein sequence ID" value="ACL07687.1"/>
    <property type="molecule type" value="Genomic_DNA"/>
</dbReference>
<name>B8DKY4_NITV9</name>
<dbReference type="Pfam" id="PF04233">
    <property type="entry name" value="Phage_Mu_F"/>
    <property type="match status" value="1"/>
</dbReference>
<dbReference type="NCBIfam" id="TIGR01641">
    <property type="entry name" value="phageSPP1_gp7"/>
    <property type="match status" value="1"/>
</dbReference>
<organism evidence="2">
    <name type="scientific">Nitratidesulfovibrio vulgaris (strain DSM 19637 / Miyazaki F)</name>
    <name type="common">Desulfovibrio vulgaris</name>
    <dbReference type="NCBI Taxonomy" id="883"/>
    <lineage>
        <taxon>Bacteria</taxon>
        <taxon>Pseudomonadati</taxon>
        <taxon>Thermodesulfobacteriota</taxon>
        <taxon>Desulfovibrionia</taxon>
        <taxon>Desulfovibrionales</taxon>
        <taxon>Desulfovibrionaceae</taxon>
        <taxon>Nitratidesulfovibrio</taxon>
    </lineage>
</organism>
<protein>
    <submittedName>
        <fullName evidence="2">Phage head morphogenesis protein, SPP1 gp7 family</fullName>
    </submittedName>
</protein>